<dbReference type="InterPro" id="IPR012657">
    <property type="entry name" value="23S_rRNA-intervening_sequence"/>
</dbReference>
<proteinExistence type="predicted"/>
<dbReference type="PATRIC" id="fig|42253.5.peg.3434"/>
<dbReference type="KEGG" id="nmv:NITMOv2_3481"/>
<organism evidence="1 2">
    <name type="scientific">Nitrospira moscoviensis</name>
    <dbReference type="NCBI Taxonomy" id="42253"/>
    <lineage>
        <taxon>Bacteria</taxon>
        <taxon>Pseudomonadati</taxon>
        <taxon>Nitrospirota</taxon>
        <taxon>Nitrospiria</taxon>
        <taxon>Nitrospirales</taxon>
        <taxon>Nitrospiraceae</taxon>
        <taxon>Nitrospira</taxon>
    </lineage>
</organism>
<dbReference type="Pfam" id="PF05635">
    <property type="entry name" value="23S_rRNA_IVP"/>
    <property type="match status" value="1"/>
</dbReference>
<protein>
    <submittedName>
        <fullName evidence="1">Ribosomal protein S23</fullName>
    </submittedName>
</protein>
<dbReference type="Proteomes" id="UP000069205">
    <property type="component" value="Chromosome"/>
</dbReference>
<name>A0A0K2GFZ1_NITMO</name>
<evidence type="ECO:0000313" key="1">
    <source>
        <dbReference type="EMBL" id="ALA59873.1"/>
    </source>
</evidence>
<dbReference type="InterPro" id="IPR036583">
    <property type="entry name" value="23S_rRNA_IVS_sf"/>
</dbReference>
<keyword evidence="1" id="KW-0687">Ribonucleoprotein</keyword>
<sequence length="121" mass="14463">MHWKDLEVWKLSHEMVLEVYKLTRSFPEYEKFRLTDQFCRAACSVPANIVEGNARHSRKEYIQFLTTARASLEETRYHGLLARDLEYMQSLDYEQFEAKTERISRMLNAFLRSLKAKDKHA</sequence>
<dbReference type="STRING" id="42253.NITMOv2_3481"/>
<gene>
    <name evidence="1" type="ORF">NITMOv2_3481</name>
</gene>
<dbReference type="PANTHER" id="PTHR38471">
    <property type="entry name" value="FOUR HELIX BUNDLE PROTEIN"/>
    <property type="match status" value="1"/>
</dbReference>
<dbReference type="CDD" id="cd16377">
    <property type="entry name" value="23S_rRNA_IVP_like"/>
    <property type="match status" value="1"/>
</dbReference>
<accession>A0A0K2GFZ1</accession>
<dbReference type="AlphaFoldDB" id="A0A0K2GFZ1"/>
<keyword evidence="1" id="KW-0689">Ribosomal protein</keyword>
<dbReference type="OrthoDB" id="9800370at2"/>
<dbReference type="RefSeq" id="WP_053380817.1">
    <property type="nucleotide sequence ID" value="NZ_CP011801.1"/>
</dbReference>
<evidence type="ECO:0000313" key="2">
    <source>
        <dbReference type="Proteomes" id="UP000069205"/>
    </source>
</evidence>
<dbReference type="EMBL" id="CP011801">
    <property type="protein sequence ID" value="ALA59873.1"/>
    <property type="molecule type" value="Genomic_DNA"/>
</dbReference>
<keyword evidence="2" id="KW-1185">Reference proteome</keyword>
<dbReference type="GO" id="GO:0005840">
    <property type="term" value="C:ribosome"/>
    <property type="evidence" value="ECO:0007669"/>
    <property type="project" value="UniProtKB-KW"/>
</dbReference>
<reference evidence="1 2" key="1">
    <citation type="journal article" date="2015" name="Proc. Natl. Acad. Sci. U.S.A.">
        <title>Expanded metabolic versatility of ubiquitous nitrite-oxidizing bacteria from the genus Nitrospira.</title>
        <authorList>
            <person name="Koch H."/>
            <person name="Lucker S."/>
            <person name="Albertsen M."/>
            <person name="Kitzinger K."/>
            <person name="Herbold C."/>
            <person name="Spieck E."/>
            <person name="Nielsen P.H."/>
            <person name="Wagner M."/>
            <person name="Daims H."/>
        </authorList>
    </citation>
    <scope>NUCLEOTIDE SEQUENCE [LARGE SCALE GENOMIC DNA]</scope>
    <source>
        <strain evidence="1 2">NSP M-1</strain>
    </source>
</reference>
<dbReference type="PANTHER" id="PTHR38471:SF2">
    <property type="entry name" value="FOUR HELIX BUNDLE PROTEIN"/>
    <property type="match status" value="1"/>
</dbReference>
<dbReference type="NCBIfam" id="TIGR02436">
    <property type="entry name" value="four helix bundle protein"/>
    <property type="match status" value="1"/>
</dbReference>
<dbReference type="SUPFAM" id="SSF158446">
    <property type="entry name" value="IVS-encoded protein-like"/>
    <property type="match status" value="1"/>
</dbReference>
<dbReference type="Gene3D" id="1.20.1440.60">
    <property type="entry name" value="23S rRNA-intervening sequence"/>
    <property type="match status" value="1"/>
</dbReference>